<reference evidence="4 5" key="2">
    <citation type="submission" date="2009-02" db="EMBL/GenBank/DDBJ databases">
        <title>Draft genome sequence of Holdemania filiformis DSM 12042.</title>
        <authorList>
            <person name="Sudarsanam P."/>
            <person name="Ley R."/>
            <person name="Guruge J."/>
            <person name="Turnbaugh P.J."/>
            <person name="Mahowald M."/>
            <person name="Liep D."/>
            <person name="Gordon J."/>
        </authorList>
    </citation>
    <scope>NUCLEOTIDE SEQUENCE [LARGE SCALE GENOMIC DNA]</scope>
    <source>
        <strain evidence="4 5">DSM 12042</strain>
    </source>
</reference>
<feature type="domain" description="HTH tetR-type" evidence="3">
    <location>
        <begin position="6"/>
        <end position="66"/>
    </location>
</feature>
<dbReference type="OrthoDB" id="9780939at2"/>
<feature type="DNA-binding region" description="H-T-H motif" evidence="2">
    <location>
        <begin position="29"/>
        <end position="48"/>
    </location>
</feature>
<dbReference type="EMBL" id="ACCF01000040">
    <property type="protein sequence ID" value="EEF69275.1"/>
    <property type="molecule type" value="Genomic_DNA"/>
</dbReference>
<dbReference type="InterPro" id="IPR036271">
    <property type="entry name" value="Tet_transcr_reg_TetR-rel_C_sf"/>
</dbReference>
<organism evidence="4 5">
    <name type="scientific">Holdemania filiformis DSM 12042</name>
    <dbReference type="NCBI Taxonomy" id="545696"/>
    <lineage>
        <taxon>Bacteria</taxon>
        <taxon>Bacillati</taxon>
        <taxon>Bacillota</taxon>
        <taxon>Erysipelotrichia</taxon>
        <taxon>Erysipelotrichales</taxon>
        <taxon>Erysipelotrichaceae</taxon>
        <taxon>Holdemania</taxon>
    </lineage>
</organism>
<keyword evidence="1 2" id="KW-0238">DNA-binding</keyword>
<evidence type="ECO:0000313" key="5">
    <source>
        <dbReference type="Proteomes" id="UP000005950"/>
    </source>
</evidence>
<gene>
    <name evidence="4" type="ORF">HOLDEFILI_00548</name>
</gene>
<dbReference type="PROSITE" id="PS50977">
    <property type="entry name" value="HTH_TETR_2"/>
    <property type="match status" value="1"/>
</dbReference>
<evidence type="ECO:0000259" key="3">
    <source>
        <dbReference type="PROSITE" id="PS50977"/>
    </source>
</evidence>
<dbReference type="Proteomes" id="UP000005950">
    <property type="component" value="Unassembled WGS sequence"/>
</dbReference>
<dbReference type="SUPFAM" id="SSF48498">
    <property type="entry name" value="Tetracyclin repressor-like, C-terminal domain"/>
    <property type="match status" value="1"/>
</dbReference>
<evidence type="ECO:0000256" key="1">
    <source>
        <dbReference type="ARBA" id="ARBA00023125"/>
    </source>
</evidence>
<dbReference type="PANTHER" id="PTHR30328:SF54">
    <property type="entry name" value="HTH-TYPE TRANSCRIPTIONAL REPRESSOR SCO4008"/>
    <property type="match status" value="1"/>
</dbReference>
<protein>
    <submittedName>
        <fullName evidence="4">Transcriptional regulator, TetR family</fullName>
    </submittedName>
</protein>
<dbReference type="PANTHER" id="PTHR30328">
    <property type="entry name" value="TRANSCRIPTIONAL REPRESSOR"/>
    <property type="match status" value="1"/>
</dbReference>
<dbReference type="eggNOG" id="COG1309">
    <property type="taxonomic scope" value="Bacteria"/>
</dbReference>
<name>B9Y417_9FIRM</name>
<dbReference type="RefSeq" id="WP_006057758.1">
    <property type="nucleotide sequence ID" value="NZ_GG657552.1"/>
</dbReference>
<dbReference type="InterPro" id="IPR001647">
    <property type="entry name" value="HTH_TetR"/>
</dbReference>
<accession>B9Y417</accession>
<dbReference type="InterPro" id="IPR050109">
    <property type="entry name" value="HTH-type_TetR-like_transc_reg"/>
</dbReference>
<dbReference type="PRINTS" id="PR00455">
    <property type="entry name" value="HTHTETR"/>
</dbReference>
<dbReference type="Gene3D" id="1.10.357.10">
    <property type="entry name" value="Tetracycline Repressor, domain 2"/>
    <property type="match status" value="1"/>
</dbReference>
<sequence length="196" mass="22747">MGNAEKQTKQKIMTIAREHFSRYGYAGTNLEAIGKEAGLTRGPLYYYFKNKKELYQTVIEQEKETVIGQYQEIFEQPCSIFEKLERDIIFCSSTPSLLQKIGFGGQGEPEIPIQDYSEKIYSLKKEAFRQAQQIGELRADADLEEMLCFLYIYVYGITELRKTESSGWILKRRTLPQDARLFVEIFAARYGTEARE</sequence>
<dbReference type="InterPro" id="IPR009057">
    <property type="entry name" value="Homeodomain-like_sf"/>
</dbReference>
<proteinExistence type="predicted"/>
<comment type="caution">
    <text evidence="4">The sequence shown here is derived from an EMBL/GenBank/DDBJ whole genome shotgun (WGS) entry which is preliminary data.</text>
</comment>
<evidence type="ECO:0000313" key="4">
    <source>
        <dbReference type="EMBL" id="EEF69275.1"/>
    </source>
</evidence>
<dbReference type="GO" id="GO:0003677">
    <property type="term" value="F:DNA binding"/>
    <property type="evidence" value="ECO:0007669"/>
    <property type="project" value="UniProtKB-UniRule"/>
</dbReference>
<dbReference type="HOGENOM" id="CLU_1388570_0_0_9"/>
<dbReference type="Pfam" id="PF00440">
    <property type="entry name" value="TetR_N"/>
    <property type="match status" value="1"/>
</dbReference>
<dbReference type="GO" id="GO:0006355">
    <property type="term" value="P:regulation of DNA-templated transcription"/>
    <property type="evidence" value="ECO:0007669"/>
    <property type="project" value="UniProtKB-ARBA"/>
</dbReference>
<reference evidence="4 5" key="1">
    <citation type="submission" date="2008-12" db="EMBL/GenBank/DDBJ databases">
        <authorList>
            <person name="Fulton L."/>
            <person name="Clifton S."/>
            <person name="Fulton B."/>
            <person name="Xu J."/>
            <person name="Minx P."/>
            <person name="Pepin K.H."/>
            <person name="Johnson M."/>
            <person name="Bhonagiri V."/>
            <person name="Nash W.E."/>
            <person name="Mardis E.R."/>
            <person name="Wilson R.K."/>
        </authorList>
    </citation>
    <scope>NUCLEOTIDE SEQUENCE [LARGE SCALE GENOMIC DNA]</scope>
    <source>
        <strain evidence="4 5">DSM 12042</strain>
    </source>
</reference>
<dbReference type="STRING" id="545696.HOLDEFILI_00548"/>
<dbReference type="SUPFAM" id="SSF46689">
    <property type="entry name" value="Homeodomain-like"/>
    <property type="match status" value="1"/>
</dbReference>
<evidence type="ECO:0000256" key="2">
    <source>
        <dbReference type="PROSITE-ProRule" id="PRU00335"/>
    </source>
</evidence>
<dbReference type="AlphaFoldDB" id="B9Y417"/>